<evidence type="ECO:0000256" key="5">
    <source>
        <dbReference type="ARBA" id="ARBA00022691"/>
    </source>
</evidence>
<dbReference type="AlphaFoldDB" id="A0A0F7X3X8"/>
<organism evidence="10">
    <name type="scientific">Chlamydia pneumoniae</name>
    <name type="common">Chlamydophila pneumoniae</name>
    <dbReference type="NCBI Taxonomy" id="83558"/>
    <lineage>
        <taxon>Bacteria</taxon>
        <taxon>Pseudomonadati</taxon>
        <taxon>Chlamydiota</taxon>
        <taxon>Chlamydiia</taxon>
        <taxon>Chlamydiales</taxon>
        <taxon>Chlamydiaceae</taxon>
        <taxon>Chlamydia/Chlamydophila group</taxon>
        <taxon>Chlamydia</taxon>
    </lineage>
</organism>
<evidence type="ECO:0000256" key="9">
    <source>
        <dbReference type="HAMAP-Rule" id="MF_00834"/>
    </source>
</evidence>
<dbReference type="InterPro" id="IPR015422">
    <property type="entry name" value="PyrdxlP-dep_Trfase_small"/>
</dbReference>
<dbReference type="EC" id="2.6.1.62" evidence="9"/>
<comment type="function">
    <text evidence="9">Catalyzes the transfer of the alpha-amino group from S-adenosyl-L-methionine (SAM) to 7-keto-8-aminopelargonic acid (KAPA) to form 7,8-diaminopelargonic acid (DAPA). It is the only aminotransferase known to utilize SAM as an amino donor.</text>
</comment>
<keyword evidence="4 9" id="KW-0808">Transferase</keyword>
<dbReference type="CDD" id="cd00610">
    <property type="entry name" value="OAT_like"/>
    <property type="match status" value="1"/>
</dbReference>
<proteinExistence type="inferred from homology"/>
<evidence type="ECO:0000256" key="2">
    <source>
        <dbReference type="ARBA" id="ARBA00005063"/>
    </source>
</evidence>
<evidence type="ECO:0000256" key="6">
    <source>
        <dbReference type="ARBA" id="ARBA00022756"/>
    </source>
</evidence>
<dbReference type="GO" id="GO:0004141">
    <property type="term" value="F:dethiobiotin synthase activity"/>
    <property type="evidence" value="ECO:0007669"/>
    <property type="project" value="TreeGrafter"/>
</dbReference>
<dbReference type="SUPFAM" id="SSF53383">
    <property type="entry name" value="PLP-dependent transferases"/>
    <property type="match status" value="1"/>
</dbReference>
<dbReference type="InterPro" id="IPR005814">
    <property type="entry name" value="Aminotrans_3"/>
</dbReference>
<reference evidence="10" key="1">
    <citation type="submission" date="2015-05" db="EMBL/GenBank/DDBJ databases">
        <authorList>
            <person name="Rattei Thomas"/>
        </authorList>
    </citation>
    <scope>NUCLEOTIDE SEQUENCE</scope>
    <source>
        <strain evidence="10">DC9</strain>
    </source>
</reference>
<dbReference type="InterPro" id="IPR015424">
    <property type="entry name" value="PyrdxlP-dep_Trfase"/>
</dbReference>
<protein>
    <recommendedName>
        <fullName evidence="9">Adenosylmethionine-8-amino-7-oxononanoate aminotransferase</fullName>
        <ecNumber evidence="9">2.6.1.62</ecNumber>
    </recommendedName>
    <alternativeName>
        <fullName evidence="9">7,8-diamino-pelargonic acid aminotransferase</fullName>
        <shortName evidence="9">DAPA AT</shortName>
        <shortName evidence="9">DAPA aminotransferase</shortName>
    </alternativeName>
    <alternativeName>
        <fullName evidence="9">7,8-diaminononanoate synthase</fullName>
        <shortName evidence="9">DANS</shortName>
    </alternativeName>
    <alternativeName>
        <fullName evidence="9">Diaminopelargonic acid synthase</fullName>
    </alternativeName>
</protein>
<feature type="binding site" evidence="9">
    <location>
        <position position="317"/>
    </location>
    <ligand>
        <name>pyridoxal 5'-phosphate</name>
        <dbReference type="ChEBI" id="CHEBI:597326"/>
    </ligand>
</feature>
<dbReference type="InterPro" id="IPR049704">
    <property type="entry name" value="Aminotrans_3_PPA_site"/>
</dbReference>
<feature type="binding site" evidence="9">
    <location>
        <position position="223"/>
    </location>
    <ligand>
        <name>substrate</name>
    </ligand>
</feature>
<keyword evidence="6 9" id="KW-0093">Biotin biosynthesis</keyword>
<evidence type="ECO:0000256" key="4">
    <source>
        <dbReference type="ARBA" id="ARBA00022679"/>
    </source>
</evidence>
<feature type="binding site" evidence="9">
    <location>
        <position position="380"/>
    </location>
    <ligand>
        <name>substrate</name>
    </ligand>
</feature>
<dbReference type="Gene3D" id="3.40.640.10">
    <property type="entry name" value="Type I PLP-dependent aspartate aminotransferase-like (Major domain)"/>
    <property type="match status" value="1"/>
</dbReference>
<feature type="binding site" evidence="9">
    <location>
        <begin position="191"/>
        <end position="192"/>
    </location>
    <ligand>
        <name>pyridoxal 5'-phosphate</name>
        <dbReference type="ChEBI" id="CHEBI:597326"/>
    </ligand>
</feature>
<keyword evidence="9" id="KW-0963">Cytoplasm</keyword>
<comment type="subcellular location">
    <subcellularLocation>
        <location evidence="9">Cytoplasm</location>
    </subcellularLocation>
</comment>
<dbReference type="GO" id="GO:0009102">
    <property type="term" value="P:biotin biosynthetic process"/>
    <property type="evidence" value="ECO:0007669"/>
    <property type="project" value="UniProtKB-UniRule"/>
</dbReference>
<comment type="pathway">
    <text evidence="2 9">Cofactor biosynthesis; biotin biosynthesis; 7,8-diaminononanoate from 8-amino-7-oxononanoate (SAM route): step 1/1.</text>
</comment>
<comment type="cofactor">
    <cofactor evidence="1 9">
        <name>pyridoxal 5'-phosphate</name>
        <dbReference type="ChEBI" id="CHEBI:597326"/>
    </cofactor>
</comment>
<feature type="binding site" evidence="9">
    <location>
        <begin position="381"/>
        <end position="382"/>
    </location>
    <ligand>
        <name>pyridoxal 5'-phosphate</name>
        <dbReference type="ChEBI" id="CHEBI:597326"/>
    </ligand>
</feature>
<dbReference type="PROSITE" id="PS00600">
    <property type="entry name" value="AA_TRANSFER_CLASS_3"/>
    <property type="match status" value="1"/>
</dbReference>
<feature type="binding site" evidence="9">
    <location>
        <position position="346"/>
    </location>
    <ligand>
        <name>substrate</name>
    </ligand>
</feature>
<evidence type="ECO:0000256" key="1">
    <source>
        <dbReference type="ARBA" id="ARBA00001933"/>
    </source>
</evidence>
<dbReference type="UniPathway" id="UPA00078">
    <property type="reaction ID" value="UER00160"/>
</dbReference>
<keyword evidence="7 9" id="KW-0663">Pyridoxal phosphate</keyword>
<comment type="catalytic activity">
    <reaction evidence="8 9">
        <text>(8S)-8-amino-7-oxononanoate + S-adenosyl-L-methionine = S-adenosyl-4-methylsulfanyl-2-oxobutanoate + (7R,8S)-7,8-diammoniononanoate</text>
        <dbReference type="Rhea" id="RHEA:16861"/>
        <dbReference type="ChEBI" id="CHEBI:16490"/>
        <dbReference type="ChEBI" id="CHEBI:59789"/>
        <dbReference type="ChEBI" id="CHEBI:149468"/>
        <dbReference type="ChEBI" id="CHEBI:149469"/>
        <dbReference type="EC" id="2.6.1.62"/>
    </reaction>
</comment>
<dbReference type="GO" id="GO:0004015">
    <property type="term" value="F:adenosylmethionine-8-amino-7-oxononanoate transaminase activity"/>
    <property type="evidence" value="ECO:0007669"/>
    <property type="project" value="UniProtKB-UniRule"/>
</dbReference>
<dbReference type="InterPro" id="IPR005815">
    <property type="entry name" value="BioA"/>
</dbReference>
<dbReference type="NCBIfam" id="TIGR00508">
    <property type="entry name" value="bioA"/>
    <property type="match status" value="1"/>
</dbReference>
<feature type="modified residue" description="N6-(pyridoxal phosphate)lysine" evidence="9">
    <location>
        <position position="346"/>
    </location>
</feature>
<name>A0A0F7X3X8_CHLPN</name>
<dbReference type="PANTHER" id="PTHR42684:SF3">
    <property type="entry name" value="ADENOSYLMETHIONINE-8-AMINO-7-OXONONANOATE AMINOTRANSFERASE"/>
    <property type="match status" value="1"/>
</dbReference>
<keyword evidence="3 9" id="KW-0032">Aminotransferase</keyword>
<gene>
    <name evidence="9 10" type="primary">bioA</name>
    <name evidence="10" type="ORF">BN1224_DC9_CL_00660</name>
</gene>
<sequence length="503" mass="56203">MFLDFSEPSISRKYQSHLFNGRSNALTKPQYLRYGGKWVSRGRRALANSRNQASYNRDSCQGKRNHKDNHKLLCRTMEGSMDKQSSGNSGCIWHPFTQSALDSTPIKIVRGEGAYLYAESGTRYLDAISSWWCNLHGHGHPYITKKLCEQAQKLEHVIFANFTHEPALELVSKLAPLLPEGLERFFFSDNGSTSIEIAMKIAVQYYYNQNKAKSHFVGLSNAYHGDTFGAMSIAGTSPTTVPFHDLFLPSSTIAAPYYGKEELAIAQAKTVFSESNVAAFIYEPLLQGAGGMLMYNPEGLKEILKLAKHYGVLCIADEILTGFGRTGPLFASEFTDIPPDIICLSKGLTGGYLPLALTVTTKEIHDAFVSQDRMKALLHGHTFTGNPLGCSAALASLDLTLSPECLQQRQMIERCHQEFQEAHGSLWQRCEVLGTVLALDYPAEATGYFSQYRDHLNRFFLERGVLLRPLGNTLYVLPPYCIQEEDLRIIYSHLQDALCLQPQ</sequence>
<feature type="binding site" evidence="9">
    <location>
        <position position="468"/>
    </location>
    <ligand>
        <name>substrate</name>
    </ligand>
</feature>
<dbReference type="HAMAP" id="MF_00834">
    <property type="entry name" value="BioA"/>
    <property type="match status" value="1"/>
</dbReference>
<feature type="site" description="Participates in the substrate recognition with KAPA and in a stacking interaction with the adenine ring of SAM" evidence="9">
    <location>
        <position position="96"/>
    </location>
</feature>
<feature type="binding site" evidence="9">
    <location>
        <position position="131"/>
    </location>
    <ligand>
        <name>substrate</name>
    </ligand>
</feature>
<comment type="similarity">
    <text evidence="9">Belongs to the class-III pyridoxal-phosphate-dependent aminotransferase family. BioA subfamily.</text>
</comment>
<evidence type="ECO:0000313" key="10">
    <source>
        <dbReference type="EMBL" id="CRI43182.1"/>
    </source>
</evidence>
<accession>A0A0F7X3X8</accession>
<evidence type="ECO:0000256" key="3">
    <source>
        <dbReference type="ARBA" id="ARBA00022576"/>
    </source>
</evidence>
<dbReference type="InterPro" id="IPR015421">
    <property type="entry name" value="PyrdxlP-dep_Trfase_major"/>
</dbReference>
<dbReference type="GO" id="GO:0030170">
    <property type="term" value="F:pyridoxal phosphate binding"/>
    <property type="evidence" value="ECO:0007669"/>
    <property type="project" value="UniProtKB-UniRule"/>
</dbReference>
<dbReference type="EMBL" id="LN847065">
    <property type="protein sequence ID" value="CRI43182.1"/>
    <property type="molecule type" value="Genomic_DNA"/>
</dbReference>
<dbReference type="PANTHER" id="PTHR42684">
    <property type="entry name" value="ADENOSYLMETHIONINE-8-AMINO-7-OXONONANOATE AMINOTRANSFERASE"/>
    <property type="match status" value="1"/>
</dbReference>
<dbReference type="Pfam" id="PF00202">
    <property type="entry name" value="Aminotran_3"/>
    <property type="match status" value="1"/>
</dbReference>
<dbReference type="GO" id="GO:0005737">
    <property type="term" value="C:cytoplasm"/>
    <property type="evidence" value="ECO:0007669"/>
    <property type="project" value="UniProtKB-SubCell"/>
</dbReference>
<comment type="subunit">
    <text evidence="9">Homodimer.</text>
</comment>
<dbReference type="Gene3D" id="3.90.1150.10">
    <property type="entry name" value="Aspartate Aminotransferase, domain 1"/>
    <property type="match status" value="1"/>
</dbReference>
<evidence type="ECO:0000256" key="7">
    <source>
        <dbReference type="ARBA" id="ARBA00022898"/>
    </source>
</evidence>
<evidence type="ECO:0000256" key="8">
    <source>
        <dbReference type="ARBA" id="ARBA00048449"/>
    </source>
</evidence>
<keyword evidence="5 9" id="KW-0949">S-adenosyl-L-methionine</keyword>